<dbReference type="PANTHER" id="PTHR35010:SF2">
    <property type="entry name" value="BLL4672 PROTEIN"/>
    <property type="match status" value="1"/>
</dbReference>
<dbReference type="PANTHER" id="PTHR35010">
    <property type="entry name" value="BLL4672 PROTEIN-RELATED"/>
    <property type="match status" value="1"/>
</dbReference>
<feature type="region of interest" description="Disordered" evidence="1">
    <location>
        <begin position="57"/>
        <end position="76"/>
    </location>
</feature>
<dbReference type="KEGG" id="ksk:KSE_26910"/>
<reference evidence="2 3" key="1">
    <citation type="journal article" date="2010" name="DNA Res.">
        <title>Genome sequence of Kitasatospora setae NBRC 14216T: an evolutionary snapshot of the family Streptomycetaceae.</title>
        <authorList>
            <person name="Ichikawa N."/>
            <person name="Oguchi A."/>
            <person name="Ikeda H."/>
            <person name="Ishikawa J."/>
            <person name="Kitani S."/>
            <person name="Watanabe Y."/>
            <person name="Nakamura S."/>
            <person name="Katano Y."/>
            <person name="Kishi E."/>
            <person name="Sasagawa M."/>
            <person name="Ankai A."/>
            <person name="Fukui S."/>
            <person name="Hashimoto Y."/>
            <person name="Kamata S."/>
            <person name="Otoguro M."/>
            <person name="Tanikawa S."/>
            <person name="Nihira T."/>
            <person name="Horinouchi S."/>
            <person name="Ohnishi Y."/>
            <person name="Hayakawa M."/>
            <person name="Kuzuyama T."/>
            <person name="Arisawa A."/>
            <person name="Nomoto F."/>
            <person name="Miura H."/>
            <person name="Takahashi Y."/>
            <person name="Fujita N."/>
        </authorList>
    </citation>
    <scope>NUCLEOTIDE SEQUENCE [LARGE SCALE GENOMIC DNA]</scope>
    <source>
        <strain evidence="3">ATCC 33774 / DSM 43861 / JCM 3304 / KCC A-0304 / NBRC 14216 / KM-6054</strain>
    </source>
</reference>
<protein>
    <recommendedName>
        <fullName evidence="4">Transcriptional regulator</fullName>
    </recommendedName>
</protein>
<dbReference type="Proteomes" id="UP000007076">
    <property type="component" value="Chromosome"/>
</dbReference>
<dbReference type="AlphaFoldDB" id="E4NBC1"/>
<accession>E4NBC1</accession>
<gene>
    <name evidence="2" type="ordered locus">KSE_26910</name>
</gene>
<sequence length="76" mass="8321">MIDRPALADFLTRSRARLTPADLGLAPGARRRTPGLHREEVAQPAGLSGDYYARLEQRRGPSRPRSCSPPWPAPCG</sequence>
<dbReference type="STRING" id="452652.KSE_26910"/>
<evidence type="ECO:0000313" key="3">
    <source>
        <dbReference type="Proteomes" id="UP000007076"/>
    </source>
</evidence>
<proteinExistence type="predicted"/>
<organism evidence="2 3">
    <name type="scientific">Kitasatospora setae (strain ATCC 33774 / DSM 43861 / JCM 3304 / KCC A-0304 / NBRC 14216 / KM-6054)</name>
    <name type="common">Streptomyces setae</name>
    <dbReference type="NCBI Taxonomy" id="452652"/>
    <lineage>
        <taxon>Bacteria</taxon>
        <taxon>Bacillati</taxon>
        <taxon>Actinomycetota</taxon>
        <taxon>Actinomycetes</taxon>
        <taxon>Kitasatosporales</taxon>
        <taxon>Streptomycetaceae</taxon>
        <taxon>Kitasatospora</taxon>
    </lineage>
</organism>
<evidence type="ECO:0000256" key="1">
    <source>
        <dbReference type="SAM" id="MobiDB-lite"/>
    </source>
</evidence>
<dbReference type="HOGENOM" id="CLU_2649642_0_0_11"/>
<evidence type="ECO:0008006" key="4">
    <source>
        <dbReference type="Google" id="ProtNLM"/>
    </source>
</evidence>
<dbReference type="eggNOG" id="COG1396">
    <property type="taxonomic scope" value="Bacteria"/>
</dbReference>
<feature type="compositionally biased region" description="Pro residues" evidence="1">
    <location>
        <begin position="67"/>
        <end position="76"/>
    </location>
</feature>
<name>E4NBC1_KITSK</name>
<keyword evidence="3" id="KW-1185">Reference proteome</keyword>
<evidence type="ECO:0000313" key="2">
    <source>
        <dbReference type="EMBL" id="BAJ28502.1"/>
    </source>
</evidence>
<dbReference type="EMBL" id="AP010968">
    <property type="protein sequence ID" value="BAJ28502.1"/>
    <property type="molecule type" value="Genomic_DNA"/>
</dbReference>